<dbReference type="GO" id="GO:0016175">
    <property type="term" value="F:superoxide-generating NAD(P)H oxidase activity"/>
    <property type="evidence" value="ECO:0007669"/>
    <property type="project" value="TreeGrafter"/>
</dbReference>
<evidence type="ECO:0000256" key="12">
    <source>
        <dbReference type="SAM" id="Phobius"/>
    </source>
</evidence>
<feature type="transmembrane region" description="Helical" evidence="12">
    <location>
        <begin position="269"/>
        <end position="286"/>
    </location>
</feature>
<evidence type="ECO:0000256" key="8">
    <source>
        <dbReference type="ARBA" id="ARBA00023004"/>
    </source>
</evidence>
<dbReference type="CDD" id="cd06186">
    <property type="entry name" value="NOX_Duox_like_FAD_NADP"/>
    <property type="match status" value="2"/>
</dbReference>
<dbReference type="GO" id="GO:0006952">
    <property type="term" value="P:defense response"/>
    <property type="evidence" value="ECO:0007669"/>
    <property type="project" value="TreeGrafter"/>
</dbReference>
<feature type="domain" description="FAD-binding FR-type" evidence="13">
    <location>
        <begin position="317"/>
        <end position="454"/>
    </location>
</feature>
<dbReference type="SUPFAM" id="SSF63380">
    <property type="entry name" value="Riboflavin synthase domain-like"/>
    <property type="match status" value="2"/>
</dbReference>
<gene>
    <name evidence="14" type="ORF">HMN09_00047200</name>
</gene>
<keyword evidence="10 12" id="KW-0472">Membrane</keyword>
<feature type="transmembrane region" description="Helical" evidence="12">
    <location>
        <begin position="719"/>
        <end position="741"/>
    </location>
</feature>
<keyword evidence="9" id="KW-0406">Ion transport</keyword>
<feature type="domain" description="FAD-binding FR-type" evidence="13">
    <location>
        <begin position="941"/>
        <end position="1073"/>
    </location>
</feature>
<keyword evidence="5" id="KW-0249">Electron transport</keyword>
<keyword evidence="4" id="KW-0479">Metal-binding</keyword>
<evidence type="ECO:0000256" key="10">
    <source>
        <dbReference type="ARBA" id="ARBA00023136"/>
    </source>
</evidence>
<evidence type="ECO:0000256" key="6">
    <source>
        <dbReference type="ARBA" id="ARBA00022989"/>
    </source>
</evidence>
<dbReference type="InterPro" id="IPR050369">
    <property type="entry name" value="RBOH/FRE"/>
</dbReference>
<dbReference type="InterPro" id="IPR000778">
    <property type="entry name" value="Cyt_b245_heavy_chain"/>
</dbReference>
<keyword evidence="9" id="KW-0813">Transport</keyword>
<dbReference type="PANTHER" id="PTHR11972">
    <property type="entry name" value="NADPH OXIDASE"/>
    <property type="match status" value="1"/>
</dbReference>
<feature type="transmembrane region" description="Helical" evidence="12">
    <location>
        <begin position="805"/>
        <end position="823"/>
    </location>
</feature>
<protein>
    <submittedName>
        <fullName evidence="14">FAD-binding FR-type domain-containing protein</fullName>
    </submittedName>
</protein>
<feature type="transmembrane region" description="Helical" evidence="12">
    <location>
        <begin position="95"/>
        <end position="117"/>
    </location>
</feature>
<feature type="transmembrane region" description="Helical" evidence="12">
    <location>
        <begin position="129"/>
        <end position="153"/>
    </location>
</feature>
<sequence>MPATAKYSSALDFADRGAPAEPPKAVPSGTPVVNPQLTRSFTSAARARAERSRLQGLQLPTEKPANGRVLHDPSRPKKLGERISLWLINDGRQKIFFATFLLLHALVAVLGTIHYALKDNLVGARAEFGVTYVIARGAALVLHVDVIFILLPVCRNFITLMRRTPLGDVIPFDKNLELHKATGWAILIGTIVHTLAHIVNLYHLTMADTSAKTTGQRILFFITANFIIGPLITGWIMLALLVVMVWFAVEKRRTAKNGGFEKFWYTHHLFVPFFVLWQFHGMFCMIKPDRPPYCSYNQIGVFWRYWIVGGVIWIYERILREVRSRHVTYISKVIQHPSDVMELQIKKEKTTARAGQYIFINCPEISYFQWHPFTLTSAPEEDYISVHIRVVGDFTRALAKSVGCEFDSKGKGGEKGGANKEPTVVATAQTSALRINRVLPRIMVDGPFGTSSEDFLNYETVLLVGAGIGVTPFASILKSIWYRMQNYSEGERTRLSKVYFTWVIRDFGTAEWFHSLLRALEEQDSLNRIEINIYLTGAIGVDEANNIVVQDVGADKDAITSLRAPTHYGRPNWEKVFKSLGDKHSQSDIGVFYCGPNALASTLRHQCNKNSDPRGARFFFGKGRSLTFSLVVLLPSSIEYTSNMSRSSGLDFSDRQPALDQHPDVSNVQGAALQRNKTERGRLQTLQRNNTVNPRKNEGPKTFREKVDLWMINEGQRHIFFVVFLFLHALVATLGFLHYFLKDNLVGARAEYGITFVIARAAALVLHVDVIFILLPVCRNFISVMRRTPVGMVIPFDKNLTLHKATAWAIFIGSWVHTIAHIFNLYHLTMNDTSATTTGQRVVFFIVANFIIGPLITGWIMLIILCIMVYYAIEKRRRMKNGGFEKFWYSHHLFIPFFILWQFHGMFCMIKPDRPPYCSFNTIGVFWRYWIVGGIIWIYERILREVRSRHVTYISKVVQHPSGVMEVQIKKEKTTTRAGQYIFINCPEISYFQWHPFTLTSAPEEDYISVHIRVEGDFTTAFAKALGCDFGKGSKDEKGAAGGKVIGTNTNPPLNRTLPRVMVDGPFGTSSEEFLNYETVLLVGAGIGVTPFASILKNIWYRMNNFNTSKPTRLSKVYFTWVIRDFGTAEWFHSLLHAIEEQDTQNRIEINIYLTAKIKEDDMNNIIVQDVGAEKDAITSLRAPTHFGRPNWDKIFSSIAEKHPESDVGVFFCGPAGIAHDLHIKSNKHSDVNTKGGTRFIFGKENF</sequence>
<reference evidence="14" key="1">
    <citation type="submission" date="2020-05" db="EMBL/GenBank/DDBJ databases">
        <title>Mycena genomes resolve the evolution of fungal bioluminescence.</title>
        <authorList>
            <person name="Tsai I.J."/>
        </authorList>
    </citation>
    <scope>NUCLEOTIDE SEQUENCE</scope>
    <source>
        <strain evidence="14">110903Hualien_Pintung</strain>
    </source>
</reference>
<dbReference type="Pfam" id="PF01794">
    <property type="entry name" value="Ferric_reduct"/>
    <property type="match status" value="2"/>
</dbReference>
<dbReference type="GO" id="GO:0043020">
    <property type="term" value="C:NADPH oxidase complex"/>
    <property type="evidence" value="ECO:0007669"/>
    <property type="project" value="TreeGrafter"/>
</dbReference>
<dbReference type="GO" id="GO:0046872">
    <property type="term" value="F:metal ion binding"/>
    <property type="evidence" value="ECO:0007669"/>
    <property type="project" value="UniProtKB-KW"/>
</dbReference>
<keyword evidence="2" id="KW-0349">Heme</keyword>
<dbReference type="PANTHER" id="PTHR11972:SF153">
    <property type="entry name" value="SUPEROXIDE-GENERATING NADPH OXIDASE HEAVY CHAIN SUBUNIT A"/>
    <property type="match status" value="1"/>
</dbReference>
<dbReference type="Pfam" id="PF08030">
    <property type="entry name" value="NAD_binding_6"/>
    <property type="match status" value="2"/>
</dbReference>
<dbReference type="PROSITE" id="PS51384">
    <property type="entry name" value="FAD_FR"/>
    <property type="match status" value="2"/>
</dbReference>
<feature type="region of interest" description="Disordered" evidence="11">
    <location>
        <begin position="1"/>
        <end position="33"/>
    </location>
</feature>
<dbReference type="InterPro" id="IPR013121">
    <property type="entry name" value="Fe_red_NAD-bd_6"/>
</dbReference>
<keyword evidence="8" id="KW-0408">Iron</keyword>
<dbReference type="InterPro" id="IPR039261">
    <property type="entry name" value="FNR_nucleotide-bd"/>
</dbReference>
<evidence type="ECO:0000256" key="11">
    <source>
        <dbReference type="SAM" id="MobiDB-lite"/>
    </source>
</evidence>
<keyword evidence="7" id="KW-0560">Oxidoreductase</keyword>
<dbReference type="GO" id="GO:0006811">
    <property type="term" value="P:monoatomic ion transport"/>
    <property type="evidence" value="ECO:0007669"/>
    <property type="project" value="UniProtKB-KW"/>
</dbReference>
<name>A0A8H6TTA4_MYCCL</name>
<feature type="transmembrane region" description="Helical" evidence="12">
    <location>
        <begin position="893"/>
        <end position="912"/>
    </location>
</feature>
<keyword evidence="15" id="KW-1185">Reference proteome</keyword>
<dbReference type="FunFam" id="3.40.50.80:FF:000004">
    <property type="entry name" value="NADPH oxidase isoform 2"/>
    <property type="match status" value="2"/>
</dbReference>
<evidence type="ECO:0000313" key="14">
    <source>
        <dbReference type="EMBL" id="KAF7322684.1"/>
    </source>
</evidence>
<keyword evidence="3 12" id="KW-0812">Transmembrane</keyword>
<dbReference type="InterPro" id="IPR017938">
    <property type="entry name" value="Riboflavin_synthase-like_b-brl"/>
</dbReference>
<feature type="transmembrane region" description="Helical" evidence="12">
    <location>
        <begin position="918"/>
        <end position="939"/>
    </location>
</feature>
<evidence type="ECO:0000313" key="15">
    <source>
        <dbReference type="Proteomes" id="UP000613580"/>
    </source>
</evidence>
<comment type="subcellular location">
    <subcellularLocation>
        <location evidence="1">Membrane</location>
        <topology evidence="1">Multi-pass membrane protein</topology>
    </subcellularLocation>
</comment>
<organism evidence="14 15">
    <name type="scientific">Mycena chlorophos</name>
    <name type="common">Agaric fungus</name>
    <name type="synonym">Agaricus chlorophos</name>
    <dbReference type="NCBI Taxonomy" id="658473"/>
    <lineage>
        <taxon>Eukaryota</taxon>
        <taxon>Fungi</taxon>
        <taxon>Dikarya</taxon>
        <taxon>Basidiomycota</taxon>
        <taxon>Agaricomycotina</taxon>
        <taxon>Agaricomycetes</taxon>
        <taxon>Agaricomycetidae</taxon>
        <taxon>Agaricales</taxon>
        <taxon>Marasmiineae</taxon>
        <taxon>Mycenaceae</taxon>
        <taxon>Mycena</taxon>
    </lineage>
</organism>
<dbReference type="GO" id="GO:0042554">
    <property type="term" value="P:superoxide anion generation"/>
    <property type="evidence" value="ECO:0007669"/>
    <property type="project" value="TreeGrafter"/>
</dbReference>
<evidence type="ECO:0000256" key="2">
    <source>
        <dbReference type="ARBA" id="ARBA00022617"/>
    </source>
</evidence>
<evidence type="ECO:0000259" key="13">
    <source>
        <dbReference type="PROSITE" id="PS51384"/>
    </source>
</evidence>
<dbReference type="Pfam" id="PF08022">
    <property type="entry name" value="FAD_binding_8"/>
    <property type="match status" value="2"/>
</dbReference>
<dbReference type="InterPro" id="IPR013112">
    <property type="entry name" value="FAD-bd_8"/>
</dbReference>
<accession>A0A8H6TTA4</accession>
<dbReference type="SUPFAM" id="SSF52343">
    <property type="entry name" value="Ferredoxin reductase-like, C-terminal NADP-linked domain"/>
    <property type="match status" value="2"/>
</dbReference>
<evidence type="ECO:0000256" key="5">
    <source>
        <dbReference type="ARBA" id="ARBA00022982"/>
    </source>
</evidence>
<evidence type="ECO:0000256" key="3">
    <source>
        <dbReference type="ARBA" id="ARBA00022692"/>
    </source>
</evidence>
<dbReference type="Gene3D" id="3.40.50.80">
    <property type="entry name" value="Nucleotide-binding domain of ferredoxin-NADP reductase (FNR) module"/>
    <property type="match status" value="2"/>
</dbReference>
<dbReference type="InterPro" id="IPR013130">
    <property type="entry name" value="Fe3_Rdtase_TM_dom"/>
</dbReference>
<evidence type="ECO:0000256" key="4">
    <source>
        <dbReference type="ARBA" id="ARBA00022723"/>
    </source>
</evidence>
<dbReference type="PRINTS" id="PR00466">
    <property type="entry name" value="GP91PHOX"/>
</dbReference>
<proteinExistence type="predicted"/>
<feature type="transmembrane region" description="Helical" evidence="12">
    <location>
        <begin position="184"/>
        <end position="206"/>
    </location>
</feature>
<feature type="transmembrane region" description="Helical" evidence="12">
    <location>
        <begin position="753"/>
        <end position="777"/>
    </location>
</feature>
<keyword evidence="6 12" id="KW-1133">Transmembrane helix</keyword>
<dbReference type="SFLD" id="SFLDG01169">
    <property type="entry name" value="NADPH_oxidase_subgroup_(NOX)"/>
    <property type="match status" value="2"/>
</dbReference>
<dbReference type="AlphaFoldDB" id="A0A8H6TTA4"/>
<dbReference type="SFLD" id="SFLDS00052">
    <property type="entry name" value="Ferric_Reductase_Domain"/>
    <property type="match status" value="2"/>
</dbReference>
<evidence type="ECO:0000256" key="9">
    <source>
        <dbReference type="ARBA" id="ARBA00023065"/>
    </source>
</evidence>
<comment type="caution">
    <text evidence="14">The sequence shown here is derived from an EMBL/GenBank/DDBJ whole genome shotgun (WGS) entry which is preliminary data.</text>
</comment>
<feature type="transmembrane region" description="Helical" evidence="12">
    <location>
        <begin position="218"/>
        <end position="249"/>
    </location>
</feature>
<dbReference type="InterPro" id="IPR017927">
    <property type="entry name" value="FAD-bd_FR_type"/>
</dbReference>
<feature type="transmembrane region" description="Helical" evidence="12">
    <location>
        <begin position="298"/>
        <end position="315"/>
    </location>
</feature>
<dbReference type="Proteomes" id="UP000613580">
    <property type="component" value="Unassembled WGS sequence"/>
</dbReference>
<dbReference type="OrthoDB" id="167398at2759"/>
<dbReference type="EMBL" id="JACAZE010000001">
    <property type="protein sequence ID" value="KAF7322684.1"/>
    <property type="molecule type" value="Genomic_DNA"/>
</dbReference>
<dbReference type="SFLD" id="SFLDG01168">
    <property type="entry name" value="Ferric_reductase_subgroup_(FRE"/>
    <property type="match status" value="2"/>
</dbReference>
<evidence type="ECO:0000256" key="1">
    <source>
        <dbReference type="ARBA" id="ARBA00004141"/>
    </source>
</evidence>
<feature type="transmembrane region" description="Helical" evidence="12">
    <location>
        <begin position="843"/>
        <end position="873"/>
    </location>
</feature>
<evidence type="ECO:0000256" key="7">
    <source>
        <dbReference type="ARBA" id="ARBA00023002"/>
    </source>
</evidence>
<dbReference type="Gene3D" id="2.40.30.10">
    <property type="entry name" value="Translation factors"/>
    <property type="match status" value="2"/>
</dbReference>